<evidence type="ECO:0000256" key="11">
    <source>
        <dbReference type="SAM" id="Phobius"/>
    </source>
</evidence>
<evidence type="ECO:0000256" key="7">
    <source>
        <dbReference type="ARBA" id="ARBA00022989"/>
    </source>
</evidence>
<dbReference type="PANTHER" id="PTHR42823">
    <property type="entry name" value="ATP SYNTHASE SUBUNIT A, CHLOROPLASTIC"/>
    <property type="match status" value="1"/>
</dbReference>
<keyword evidence="8" id="KW-0406">Ion transport</keyword>
<reference evidence="12" key="1">
    <citation type="journal article" date="2013" name="Environ. Microbiol.">
        <title>Microbiota from the distal guts of lean and obese adolescents exhibit partial functional redundancy besides clear differences in community structure.</title>
        <authorList>
            <person name="Ferrer M."/>
            <person name="Ruiz A."/>
            <person name="Lanza F."/>
            <person name="Haange S.B."/>
            <person name="Oberbach A."/>
            <person name="Till H."/>
            <person name="Bargiela R."/>
            <person name="Campoy C."/>
            <person name="Segura M.T."/>
            <person name="Richter M."/>
            <person name="von Bergen M."/>
            <person name="Seifert J."/>
            <person name="Suarez A."/>
        </authorList>
    </citation>
    <scope>NUCLEOTIDE SEQUENCE</scope>
</reference>
<dbReference type="CDD" id="cd00310">
    <property type="entry name" value="ATP-synt_Fo_a_6"/>
    <property type="match status" value="1"/>
</dbReference>
<evidence type="ECO:0000256" key="10">
    <source>
        <dbReference type="ARBA" id="ARBA00023310"/>
    </source>
</evidence>
<dbReference type="EMBL" id="AJWZ01007528">
    <property type="protein sequence ID" value="EKC56659.1"/>
    <property type="molecule type" value="Genomic_DNA"/>
</dbReference>
<evidence type="ECO:0000256" key="4">
    <source>
        <dbReference type="ARBA" id="ARBA00022547"/>
    </source>
</evidence>
<protein>
    <submittedName>
        <fullName evidence="12">ATP synthase F0 subcomplex A subunit</fullName>
    </submittedName>
</protein>
<dbReference type="Gene3D" id="1.20.120.220">
    <property type="entry name" value="ATP synthase, F0 complex, subunit A"/>
    <property type="match status" value="1"/>
</dbReference>
<dbReference type="InterPro" id="IPR000568">
    <property type="entry name" value="ATP_synth_F0_asu"/>
</dbReference>
<feature type="transmembrane region" description="Helical" evidence="11">
    <location>
        <begin position="12"/>
        <end position="28"/>
    </location>
</feature>
<dbReference type="AlphaFoldDB" id="K1SMR7"/>
<dbReference type="GO" id="GO:0045259">
    <property type="term" value="C:proton-transporting ATP synthase complex"/>
    <property type="evidence" value="ECO:0007669"/>
    <property type="project" value="UniProtKB-KW"/>
</dbReference>
<dbReference type="InterPro" id="IPR035908">
    <property type="entry name" value="F0_ATP_A_sf"/>
</dbReference>
<dbReference type="GO" id="GO:0046933">
    <property type="term" value="F:proton-transporting ATP synthase activity, rotational mechanism"/>
    <property type="evidence" value="ECO:0007669"/>
    <property type="project" value="TreeGrafter"/>
</dbReference>
<keyword evidence="3" id="KW-0813">Transport</keyword>
<evidence type="ECO:0000256" key="8">
    <source>
        <dbReference type="ARBA" id="ARBA00023065"/>
    </source>
</evidence>
<evidence type="ECO:0000313" key="12">
    <source>
        <dbReference type="EMBL" id="EKC56659.1"/>
    </source>
</evidence>
<evidence type="ECO:0000256" key="5">
    <source>
        <dbReference type="ARBA" id="ARBA00022692"/>
    </source>
</evidence>
<dbReference type="Pfam" id="PF00119">
    <property type="entry name" value="ATP-synt_A"/>
    <property type="match status" value="1"/>
</dbReference>
<evidence type="ECO:0000256" key="6">
    <source>
        <dbReference type="ARBA" id="ARBA00022781"/>
    </source>
</evidence>
<evidence type="ECO:0000256" key="9">
    <source>
        <dbReference type="ARBA" id="ARBA00023136"/>
    </source>
</evidence>
<comment type="caution">
    <text evidence="12">The sequence shown here is derived from an EMBL/GenBank/DDBJ whole genome shotgun (WGS) entry which is preliminary data.</text>
</comment>
<proteinExistence type="inferred from homology"/>
<evidence type="ECO:0000256" key="2">
    <source>
        <dbReference type="ARBA" id="ARBA00006810"/>
    </source>
</evidence>
<comment type="subcellular location">
    <subcellularLocation>
        <location evidence="1">Membrane</location>
        <topology evidence="1">Multi-pass membrane protein</topology>
    </subcellularLocation>
</comment>
<gene>
    <name evidence="12" type="ORF">OBE_10949</name>
</gene>
<keyword evidence="10" id="KW-0066">ATP synthesis</keyword>
<keyword evidence="9 11" id="KW-0472">Membrane</keyword>
<sequence length="136" mass="14604">MGLFGFRCPTSDLSVIAAWGITTFVLTLRNKLKTGGIKGYLKGFIEPMPFMLPFNIIGDIANPVSQTLRHFANILAGSVIGGLIYFALGQVANGLASIGIPAVCSLYFDLFSAFIQAYIFCTLTMAYVSMAECGDN</sequence>
<accession>K1SMR7</accession>
<evidence type="ECO:0000256" key="1">
    <source>
        <dbReference type="ARBA" id="ARBA00004141"/>
    </source>
</evidence>
<comment type="similarity">
    <text evidence="2">Belongs to the ATPase A chain family.</text>
</comment>
<organism evidence="12">
    <name type="scientific">human gut metagenome</name>
    <dbReference type="NCBI Taxonomy" id="408170"/>
    <lineage>
        <taxon>unclassified sequences</taxon>
        <taxon>metagenomes</taxon>
        <taxon>organismal metagenomes</taxon>
    </lineage>
</organism>
<dbReference type="PRINTS" id="PR00123">
    <property type="entry name" value="ATPASEA"/>
</dbReference>
<keyword evidence="5 11" id="KW-0812">Transmembrane</keyword>
<feature type="transmembrane region" description="Helical" evidence="11">
    <location>
        <begin position="98"/>
        <end position="120"/>
    </location>
</feature>
<evidence type="ECO:0000256" key="3">
    <source>
        <dbReference type="ARBA" id="ARBA00022448"/>
    </source>
</evidence>
<keyword evidence="4" id="KW-0138">CF(0)</keyword>
<keyword evidence="7 11" id="KW-1133">Transmembrane helix</keyword>
<dbReference type="GO" id="GO:0005886">
    <property type="term" value="C:plasma membrane"/>
    <property type="evidence" value="ECO:0007669"/>
    <property type="project" value="TreeGrafter"/>
</dbReference>
<dbReference type="SUPFAM" id="SSF81336">
    <property type="entry name" value="F1F0 ATP synthase subunit A"/>
    <property type="match status" value="1"/>
</dbReference>
<feature type="transmembrane region" description="Helical" evidence="11">
    <location>
        <begin position="71"/>
        <end position="92"/>
    </location>
</feature>
<dbReference type="PANTHER" id="PTHR42823:SF3">
    <property type="entry name" value="ATP SYNTHASE SUBUNIT A, CHLOROPLASTIC"/>
    <property type="match status" value="1"/>
</dbReference>
<dbReference type="InterPro" id="IPR045082">
    <property type="entry name" value="ATP_syn_F0_a_bact/chloroplast"/>
</dbReference>
<name>K1SMR7_9ZZZZ</name>
<dbReference type="GO" id="GO:0042777">
    <property type="term" value="P:proton motive force-driven plasma membrane ATP synthesis"/>
    <property type="evidence" value="ECO:0007669"/>
    <property type="project" value="TreeGrafter"/>
</dbReference>
<keyword evidence="6" id="KW-0375">Hydrogen ion transport</keyword>